<evidence type="ECO:0000313" key="6">
    <source>
        <dbReference type="WBParaSite" id="DME_0000576801-mRNA-1"/>
    </source>
</evidence>
<dbReference type="Pfam" id="PF05699">
    <property type="entry name" value="Dimer_Tnp_hAT"/>
    <property type="match status" value="1"/>
</dbReference>
<evidence type="ECO:0000256" key="1">
    <source>
        <dbReference type="SAM" id="MobiDB-lite"/>
    </source>
</evidence>
<dbReference type="InterPro" id="IPR008906">
    <property type="entry name" value="HATC_C_dom"/>
</dbReference>
<dbReference type="AlphaFoldDB" id="A0A0N4UEG3"/>
<sequence length="199" mass="22577">MRAAEEAVVKRNMKLNCGVDTLLSVVDRNLNSSHKESNSNNEPFDNKELSTAPDLLNAANERRKTMRKNMQQNGNIRYAETIVQSYFDEIISAGDRTVSPLPLKIISNNNQNQLSPLQFWLLNSVKYGLLSEMAIELLTIPSSTVSLERIFAVSECLGNNNSNGTAFDPISLFKSIDDPQRMERDTMLRFNRMYVPRML</sequence>
<dbReference type="OrthoDB" id="5839926at2759"/>
<protein>
    <submittedName>
        <fullName evidence="6">Dimer_Tnp_hAT domain-containing protein</fullName>
    </submittedName>
</protein>
<feature type="region of interest" description="Disordered" evidence="1">
    <location>
        <begin position="31"/>
        <end position="52"/>
    </location>
</feature>
<keyword evidence="5" id="KW-1185">Reference proteome</keyword>
<dbReference type="SUPFAM" id="SSF53098">
    <property type="entry name" value="Ribonuclease H-like"/>
    <property type="match status" value="1"/>
</dbReference>
<reference evidence="6" key="1">
    <citation type="submission" date="2017-02" db="UniProtKB">
        <authorList>
            <consortium name="WormBaseParasite"/>
        </authorList>
    </citation>
    <scope>IDENTIFICATION</scope>
</reference>
<dbReference type="EMBL" id="UYYG01001180">
    <property type="protein sequence ID" value="VDN59388.1"/>
    <property type="molecule type" value="Genomic_DNA"/>
</dbReference>
<name>A0A0N4UEG3_DRAME</name>
<evidence type="ECO:0000313" key="4">
    <source>
        <dbReference type="Proteomes" id="UP000038040"/>
    </source>
</evidence>
<accession>A0A0N4UEG3</accession>
<reference evidence="3 5" key="2">
    <citation type="submission" date="2018-11" db="EMBL/GenBank/DDBJ databases">
        <authorList>
            <consortium name="Pathogen Informatics"/>
        </authorList>
    </citation>
    <scope>NUCLEOTIDE SEQUENCE [LARGE SCALE GENOMIC DNA]</scope>
</reference>
<dbReference type="InterPro" id="IPR012337">
    <property type="entry name" value="RNaseH-like_sf"/>
</dbReference>
<dbReference type="GO" id="GO:0046983">
    <property type="term" value="F:protein dimerization activity"/>
    <property type="evidence" value="ECO:0007669"/>
    <property type="project" value="InterPro"/>
</dbReference>
<dbReference type="Proteomes" id="UP000274756">
    <property type="component" value="Unassembled WGS sequence"/>
</dbReference>
<proteinExistence type="predicted"/>
<dbReference type="STRING" id="318479.A0A0N4UEG3"/>
<evidence type="ECO:0000313" key="5">
    <source>
        <dbReference type="Proteomes" id="UP000274756"/>
    </source>
</evidence>
<gene>
    <name evidence="3" type="ORF">DME_LOCUS9361</name>
</gene>
<feature type="domain" description="HAT C-terminal dimerisation" evidence="2">
    <location>
        <begin position="110"/>
        <end position="153"/>
    </location>
</feature>
<evidence type="ECO:0000259" key="2">
    <source>
        <dbReference type="Pfam" id="PF05699"/>
    </source>
</evidence>
<dbReference type="WBParaSite" id="DME_0000576801-mRNA-1">
    <property type="protein sequence ID" value="DME_0000576801-mRNA-1"/>
    <property type="gene ID" value="DME_0000576801"/>
</dbReference>
<dbReference type="Proteomes" id="UP000038040">
    <property type="component" value="Unplaced"/>
</dbReference>
<evidence type="ECO:0000313" key="3">
    <source>
        <dbReference type="EMBL" id="VDN59388.1"/>
    </source>
</evidence>
<organism evidence="4 6">
    <name type="scientific">Dracunculus medinensis</name>
    <name type="common">Guinea worm</name>
    <dbReference type="NCBI Taxonomy" id="318479"/>
    <lineage>
        <taxon>Eukaryota</taxon>
        <taxon>Metazoa</taxon>
        <taxon>Ecdysozoa</taxon>
        <taxon>Nematoda</taxon>
        <taxon>Chromadorea</taxon>
        <taxon>Rhabditida</taxon>
        <taxon>Spirurina</taxon>
        <taxon>Dracunculoidea</taxon>
        <taxon>Dracunculidae</taxon>
        <taxon>Dracunculus</taxon>
    </lineage>
</organism>